<feature type="binding site" evidence="3">
    <location>
        <position position="163"/>
    </location>
    <ligand>
        <name>a divalent metal cation</name>
        <dbReference type="ChEBI" id="CHEBI:60240"/>
        <label>2</label>
    </ligand>
</feature>
<dbReference type="InterPro" id="IPR032466">
    <property type="entry name" value="Metal_Hydrolase"/>
</dbReference>
<dbReference type="Proteomes" id="UP000019050">
    <property type="component" value="Unassembled WGS sequence"/>
</dbReference>
<evidence type="ECO:0000256" key="1">
    <source>
        <dbReference type="ARBA" id="ARBA00022723"/>
    </source>
</evidence>
<protein>
    <submittedName>
        <fullName evidence="4">Hydrolase, TatD family</fullName>
    </submittedName>
</protein>
<proteinExistence type="predicted"/>
<evidence type="ECO:0000313" key="5">
    <source>
        <dbReference type="Proteomes" id="UP000019050"/>
    </source>
</evidence>
<evidence type="ECO:0000256" key="3">
    <source>
        <dbReference type="PIRSR" id="PIRSR005902-1"/>
    </source>
</evidence>
<dbReference type="SUPFAM" id="SSF51556">
    <property type="entry name" value="Metallo-dependent hydrolases"/>
    <property type="match status" value="1"/>
</dbReference>
<dbReference type="GO" id="GO:0016788">
    <property type="term" value="F:hydrolase activity, acting on ester bonds"/>
    <property type="evidence" value="ECO:0007669"/>
    <property type="project" value="InterPro"/>
</dbReference>
<dbReference type="GO" id="GO:0005829">
    <property type="term" value="C:cytosol"/>
    <property type="evidence" value="ECO:0007669"/>
    <property type="project" value="TreeGrafter"/>
</dbReference>
<keyword evidence="1 3" id="KW-0479">Metal-binding</keyword>
<dbReference type="InterPro" id="IPR018228">
    <property type="entry name" value="DNase_TatD-rel_CS"/>
</dbReference>
<dbReference type="Gene3D" id="3.20.20.140">
    <property type="entry name" value="Metal-dependent hydrolases"/>
    <property type="match status" value="1"/>
</dbReference>
<dbReference type="PIRSF" id="PIRSF005902">
    <property type="entry name" value="DNase_TatD"/>
    <property type="match status" value="1"/>
</dbReference>
<dbReference type="AlphaFoldDB" id="W1Q670"/>
<dbReference type="InterPro" id="IPR001130">
    <property type="entry name" value="TatD-like"/>
</dbReference>
<evidence type="ECO:0000256" key="2">
    <source>
        <dbReference type="ARBA" id="ARBA00022801"/>
    </source>
</evidence>
<dbReference type="PROSITE" id="PS01137">
    <property type="entry name" value="TATD_1"/>
    <property type="match status" value="1"/>
</dbReference>
<dbReference type="CDD" id="cd01310">
    <property type="entry name" value="TatD_DNAse"/>
    <property type="match status" value="1"/>
</dbReference>
<feature type="binding site" evidence="3">
    <location>
        <position position="138"/>
    </location>
    <ligand>
        <name>a divalent metal cation</name>
        <dbReference type="ChEBI" id="CHEBI:60240"/>
        <label>2</label>
    </ligand>
</feature>
<dbReference type="PANTHER" id="PTHR46124:SF2">
    <property type="entry name" value="D-AMINOACYL-TRNA DEACYLASE"/>
    <property type="match status" value="1"/>
</dbReference>
<dbReference type="NCBIfam" id="TIGR00010">
    <property type="entry name" value="YchF/TatD family DNA exonuclease"/>
    <property type="match status" value="1"/>
</dbReference>
<organism evidence="4 5">
    <name type="scientific">Abiotrophia defectiva ATCC 49176</name>
    <dbReference type="NCBI Taxonomy" id="592010"/>
    <lineage>
        <taxon>Bacteria</taxon>
        <taxon>Bacillati</taxon>
        <taxon>Bacillota</taxon>
        <taxon>Bacilli</taxon>
        <taxon>Lactobacillales</taxon>
        <taxon>Aerococcaceae</taxon>
        <taxon>Abiotrophia</taxon>
    </lineage>
</organism>
<dbReference type="EMBL" id="ACIN03000005">
    <property type="protein sequence ID" value="ESK65774.1"/>
    <property type="molecule type" value="Genomic_DNA"/>
</dbReference>
<sequence>MDWLAEVTKMPLFDTHTHLNAQQFAGQEADYIARALAADVGYLAVVGFDDPTIERSLALSAAYDNIISVVGWHPTEAHTYNDQVERRLEEQLELPKVKMLGEIGLDYYWDTAPRDVQAQVFRRQIAIAKSHGLPITIHNREATEDTYRILKQEGLPAAGGIMHSFGGTAEEAMRFVDLGMHISFSGVLTFKKSEAVRQAAALVPAERLLVETDAPYLAPVPKRGKQNEPAYVRYVAECLAQVRDMSLEELAKLTTGNACRLFRWRPEGWDQ</sequence>
<feature type="binding site" evidence="3">
    <location>
        <position position="213"/>
    </location>
    <ligand>
        <name>a divalent metal cation</name>
        <dbReference type="ChEBI" id="CHEBI:60240"/>
        <label>1</label>
    </ligand>
</feature>
<dbReference type="HOGENOM" id="CLU_031506_4_0_9"/>
<evidence type="ECO:0000313" key="4">
    <source>
        <dbReference type="EMBL" id="ESK65774.1"/>
    </source>
</evidence>
<accession>W1Q670</accession>
<dbReference type="InterPro" id="IPR015991">
    <property type="entry name" value="TatD/YcfH-like"/>
</dbReference>
<keyword evidence="2 4" id="KW-0378">Hydrolase</keyword>
<comment type="caution">
    <text evidence="4">The sequence shown here is derived from an EMBL/GenBank/DDBJ whole genome shotgun (WGS) entry which is preliminary data.</text>
</comment>
<dbReference type="GO" id="GO:0004536">
    <property type="term" value="F:DNA nuclease activity"/>
    <property type="evidence" value="ECO:0007669"/>
    <property type="project" value="InterPro"/>
</dbReference>
<dbReference type="FunFam" id="3.20.20.140:FF:000005">
    <property type="entry name" value="TatD family hydrolase"/>
    <property type="match status" value="1"/>
</dbReference>
<dbReference type="eggNOG" id="COG0084">
    <property type="taxonomic scope" value="Bacteria"/>
</dbReference>
<dbReference type="STRING" id="592010.GCWU000182_000839"/>
<dbReference type="PROSITE" id="PS01091">
    <property type="entry name" value="TATD_3"/>
    <property type="match status" value="1"/>
</dbReference>
<dbReference type="Pfam" id="PF01026">
    <property type="entry name" value="TatD_DNase"/>
    <property type="match status" value="1"/>
</dbReference>
<feature type="binding site" evidence="3">
    <location>
        <position position="18"/>
    </location>
    <ligand>
        <name>a divalent metal cation</name>
        <dbReference type="ChEBI" id="CHEBI:60240"/>
        <label>1</label>
    </ligand>
</feature>
<dbReference type="PROSITE" id="PS01090">
    <property type="entry name" value="TATD_2"/>
    <property type="match status" value="1"/>
</dbReference>
<gene>
    <name evidence="4" type="ORF">GCWU000182_000839</name>
</gene>
<keyword evidence="5" id="KW-1185">Reference proteome</keyword>
<dbReference type="GO" id="GO:0046872">
    <property type="term" value="F:metal ion binding"/>
    <property type="evidence" value="ECO:0007669"/>
    <property type="project" value="UniProtKB-KW"/>
</dbReference>
<reference evidence="4" key="1">
    <citation type="submission" date="2013-06" db="EMBL/GenBank/DDBJ databases">
        <authorList>
            <person name="Weinstock G."/>
            <person name="Sodergren E."/>
            <person name="Clifton S."/>
            <person name="Fulton L."/>
            <person name="Fulton B."/>
            <person name="Courtney L."/>
            <person name="Fronick C."/>
            <person name="Harrison M."/>
            <person name="Strong C."/>
            <person name="Farmer C."/>
            <person name="Delahaunty K."/>
            <person name="Markovic C."/>
            <person name="Hall O."/>
            <person name="Minx P."/>
            <person name="Tomlinson C."/>
            <person name="Mitreva M."/>
            <person name="Nelson J."/>
            <person name="Hou S."/>
            <person name="Wollam A."/>
            <person name="Pepin K.H."/>
            <person name="Johnson M."/>
            <person name="Bhonagiri V."/>
            <person name="Nash W.E."/>
            <person name="Warren W."/>
            <person name="Chinwalla A."/>
            <person name="Mardis E.R."/>
            <person name="Wilson R.K."/>
        </authorList>
    </citation>
    <scope>NUCLEOTIDE SEQUENCE [LARGE SCALE GENOMIC DNA]</scope>
    <source>
        <strain evidence="4">ATCC 49176</strain>
    </source>
</reference>
<feature type="binding site" evidence="3">
    <location>
        <position position="102"/>
    </location>
    <ligand>
        <name>a divalent metal cation</name>
        <dbReference type="ChEBI" id="CHEBI:60240"/>
        <label>1</label>
    </ligand>
</feature>
<dbReference type="PANTHER" id="PTHR46124">
    <property type="entry name" value="D-AMINOACYL-TRNA DEACYLASE"/>
    <property type="match status" value="1"/>
</dbReference>
<feature type="binding site" evidence="3">
    <location>
        <position position="16"/>
    </location>
    <ligand>
        <name>a divalent metal cation</name>
        <dbReference type="ChEBI" id="CHEBI:60240"/>
        <label>1</label>
    </ligand>
</feature>
<name>W1Q670_ABIDE</name>